<dbReference type="EMBL" id="KY593296">
    <property type="protein sequence ID" value="ASZ00129.1"/>
    <property type="molecule type" value="Genomic_DNA"/>
</dbReference>
<gene>
    <name evidence="2" type="primary">stvA1</name>
</gene>
<dbReference type="InterPro" id="IPR016181">
    <property type="entry name" value="Acyl_CoA_acyltransferase"/>
</dbReference>
<reference evidence="2" key="1">
    <citation type="journal article" date="2017" name="ACS Chem. Biol.">
        <title>Functional Analysis of Cytochrome P450s Involved in Streptovaricin Biosynthesis and Generation of Anti-MRSA Analogues.</title>
        <authorList>
            <person name="Liu Y."/>
            <person name="Chen X."/>
            <person name="Li Z."/>
            <person name="Xu W."/>
            <person name="Tao W."/>
            <person name="Wu J."/>
            <person name="Yang J."/>
            <person name="Deng Z."/>
            <person name="Sun Y."/>
        </authorList>
    </citation>
    <scope>NUCLEOTIDE SEQUENCE</scope>
    <source>
        <strain evidence="2">CCTCC M2017417</strain>
    </source>
</reference>
<protein>
    <submittedName>
        <fullName evidence="2">Acetyltransferase</fullName>
    </submittedName>
</protein>
<dbReference type="SUPFAM" id="SSF55729">
    <property type="entry name" value="Acyl-CoA N-acyltransferases (Nat)"/>
    <property type="match status" value="1"/>
</dbReference>
<dbReference type="PANTHER" id="PTHR31435:SF10">
    <property type="entry name" value="BSR4717 PROTEIN"/>
    <property type="match status" value="1"/>
</dbReference>
<dbReference type="Gene3D" id="3.40.630.30">
    <property type="match status" value="1"/>
</dbReference>
<evidence type="ECO:0000313" key="2">
    <source>
        <dbReference type="EMBL" id="ASZ00129.1"/>
    </source>
</evidence>
<accession>A0A286SBY4</accession>
<dbReference type="InterPro" id="IPR031165">
    <property type="entry name" value="GNAT_YJDJ"/>
</dbReference>
<dbReference type="PROSITE" id="PS51729">
    <property type="entry name" value="GNAT_YJDJ"/>
    <property type="match status" value="1"/>
</dbReference>
<dbReference type="PANTHER" id="PTHR31435">
    <property type="entry name" value="PROTEIN NATD1"/>
    <property type="match status" value="1"/>
</dbReference>
<proteinExistence type="predicted"/>
<dbReference type="AlphaFoldDB" id="A0A286SBY4"/>
<evidence type="ECO:0000259" key="1">
    <source>
        <dbReference type="PROSITE" id="PS51729"/>
    </source>
</evidence>
<dbReference type="Pfam" id="PF14542">
    <property type="entry name" value="Acetyltransf_CG"/>
    <property type="match status" value="1"/>
</dbReference>
<organism evidence="2">
    <name type="scientific">Streptomyces spectabilis</name>
    <dbReference type="NCBI Taxonomy" id="68270"/>
    <lineage>
        <taxon>Bacteria</taxon>
        <taxon>Bacillati</taxon>
        <taxon>Actinomycetota</taxon>
        <taxon>Actinomycetes</taxon>
        <taxon>Kitasatosporales</taxon>
        <taxon>Streptomycetaceae</taxon>
        <taxon>Streptomyces</taxon>
    </lineage>
</organism>
<dbReference type="InterPro" id="IPR045057">
    <property type="entry name" value="Gcn5-rel_NAT"/>
</dbReference>
<name>A0A286SBY4_STRST</name>
<dbReference type="GO" id="GO:0016740">
    <property type="term" value="F:transferase activity"/>
    <property type="evidence" value="ECO:0007669"/>
    <property type="project" value="UniProtKB-KW"/>
</dbReference>
<sequence length="119" mass="12624">MSDTAAAGRPFGIRDDRARGVLLAEEDGQTVGRIVYFTLAAPEPALVPVHTEVPPAHEGRGIASALATELYALAAREDRAVVPLCPYVAKWAERHQVPAPSAALVEAALAKVEDDPSTW</sequence>
<feature type="domain" description="N-acetyltransferase" evidence="1">
    <location>
        <begin position="14"/>
        <end position="105"/>
    </location>
</feature>
<keyword evidence="2" id="KW-0808">Transferase</keyword>